<evidence type="ECO:0000256" key="1">
    <source>
        <dbReference type="SAM" id="Phobius"/>
    </source>
</evidence>
<proteinExistence type="predicted"/>
<organism evidence="2 3">
    <name type="scientific">Desmospora profundinema</name>
    <dbReference type="NCBI Taxonomy" id="1571184"/>
    <lineage>
        <taxon>Bacteria</taxon>
        <taxon>Bacillati</taxon>
        <taxon>Bacillota</taxon>
        <taxon>Bacilli</taxon>
        <taxon>Bacillales</taxon>
        <taxon>Thermoactinomycetaceae</taxon>
        <taxon>Desmospora</taxon>
    </lineage>
</organism>
<comment type="caution">
    <text evidence="2">The sequence shown here is derived from an EMBL/GenBank/DDBJ whole genome shotgun (WGS) entry which is preliminary data.</text>
</comment>
<evidence type="ECO:0000313" key="3">
    <source>
        <dbReference type="Proteomes" id="UP001185012"/>
    </source>
</evidence>
<reference evidence="2 3" key="1">
    <citation type="submission" date="2023-07" db="EMBL/GenBank/DDBJ databases">
        <title>Genomic Encyclopedia of Type Strains, Phase IV (KMG-IV): sequencing the most valuable type-strain genomes for metagenomic binning, comparative biology and taxonomic classification.</title>
        <authorList>
            <person name="Goeker M."/>
        </authorList>
    </citation>
    <scope>NUCLEOTIDE SEQUENCE [LARGE SCALE GENOMIC DNA]</scope>
    <source>
        <strain evidence="2 3">DSM 45903</strain>
    </source>
</reference>
<dbReference type="EMBL" id="JAVDQG010000004">
    <property type="protein sequence ID" value="MDR6225928.1"/>
    <property type="molecule type" value="Genomic_DNA"/>
</dbReference>
<keyword evidence="3" id="KW-1185">Reference proteome</keyword>
<gene>
    <name evidence="2" type="ORF">JOE21_001934</name>
</gene>
<keyword evidence="1" id="KW-1133">Transmembrane helix</keyword>
<dbReference type="Proteomes" id="UP001185012">
    <property type="component" value="Unassembled WGS sequence"/>
</dbReference>
<keyword evidence="1" id="KW-0812">Transmembrane</keyword>
<accession>A0ABU1IMC3</accession>
<feature type="transmembrane region" description="Helical" evidence="1">
    <location>
        <begin position="17"/>
        <end position="46"/>
    </location>
</feature>
<keyword evidence="1" id="KW-0472">Membrane</keyword>
<protein>
    <submittedName>
        <fullName evidence="2">Uncharacterized protein</fullName>
    </submittedName>
</protein>
<dbReference type="RefSeq" id="WP_309865168.1">
    <property type="nucleotide sequence ID" value="NZ_JAVDQG010000004.1"/>
</dbReference>
<sequence length="68" mass="7759">MDCCPLLPGWLNRFSCLLFSGFLALLHFTPVWLWVILLAWVVLAYWDRGIVRVSNRKEDGACSYPTAG</sequence>
<name>A0ABU1IMC3_9BACL</name>
<evidence type="ECO:0000313" key="2">
    <source>
        <dbReference type="EMBL" id="MDR6225928.1"/>
    </source>
</evidence>